<dbReference type="PROSITE" id="PS51755">
    <property type="entry name" value="OMPR_PHOB"/>
    <property type="match status" value="1"/>
</dbReference>
<dbReference type="InterPro" id="IPR036388">
    <property type="entry name" value="WH-like_DNA-bd_sf"/>
</dbReference>
<dbReference type="PANTHER" id="PTHR48111">
    <property type="entry name" value="REGULATOR OF RPOS"/>
    <property type="match status" value="1"/>
</dbReference>
<dbReference type="PANTHER" id="PTHR48111:SF21">
    <property type="entry name" value="DNA-BINDING DUAL MASTER TRANSCRIPTIONAL REGULATOR RPAA"/>
    <property type="match status" value="1"/>
</dbReference>
<evidence type="ECO:0000256" key="3">
    <source>
        <dbReference type="ARBA" id="ARBA00023015"/>
    </source>
</evidence>
<dbReference type="Gene3D" id="6.10.250.690">
    <property type="match status" value="1"/>
</dbReference>
<dbReference type="InterPro" id="IPR001867">
    <property type="entry name" value="OmpR/PhoB-type_DNA-bd"/>
</dbReference>
<dbReference type="SUPFAM" id="SSF52172">
    <property type="entry name" value="CheY-like"/>
    <property type="match status" value="1"/>
</dbReference>
<dbReference type="Pfam" id="PF00072">
    <property type="entry name" value="Response_reg"/>
    <property type="match status" value="1"/>
</dbReference>
<dbReference type="SUPFAM" id="SSF46894">
    <property type="entry name" value="C-terminal effector domain of the bipartite response regulators"/>
    <property type="match status" value="1"/>
</dbReference>
<evidence type="ECO:0000256" key="7">
    <source>
        <dbReference type="PROSITE-ProRule" id="PRU01091"/>
    </source>
</evidence>
<dbReference type="InterPro" id="IPR016032">
    <property type="entry name" value="Sig_transdc_resp-reg_C-effctor"/>
</dbReference>
<feature type="domain" description="OmpR/PhoB-type" evidence="9">
    <location>
        <begin position="145"/>
        <end position="244"/>
    </location>
</feature>
<dbReference type="CDD" id="cd17574">
    <property type="entry name" value="REC_OmpR"/>
    <property type="match status" value="1"/>
</dbReference>
<evidence type="ECO:0000259" key="9">
    <source>
        <dbReference type="PROSITE" id="PS51755"/>
    </source>
</evidence>
<dbReference type="EMBL" id="JBHSWI010000001">
    <property type="protein sequence ID" value="MFC6647305.1"/>
    <property type="molecule type" value="Genomic_DNA"/>
</dbReference>
<dbReference type="Gene3D" id="1.10.10.10">
    <property type="entry name" value="Winged helix-like DNA-binding domain superfamily/Winged helix DNA-binding domain"/>
    <property type="match status" value="1"/>
</dbReference>
<sequence length="248" mass="27991">MSDSNTTPLIAVVEDEEHIAQGLLFNLEAEGYRVHHEADGDAALAWLLEHASELSAVVLDVMLPGMDGFSIARALRDAGWYVPVLMLTARGRTEDIVQGFAAGADDYLPKPFDLNVLLARLHALMRRVQWQRTPLHPQTDAAIDEQPVRLGEREIDLAGLEIRGGEQVVHMTVMEADLLRYLLERPNKVIARKDLLENVWHVHEDTDTRAIDNFIVRLRRYLEPDPANPRFLITVRGVGYRFAPEFSA</sequence>
<evidence type="ECO:0000256" key="1">
    <source>
        <dbReference type="ARBA" id="ARBA00022553"/>
    </source>
</evidence>
<comment type="caution">
    <text evidence="10">The sequence shown here is derived from an EMBL/GenBank/DDBJ whole genome shotgun (WGS) entry which is preliminary data.</text>
</comment>
<evidence type="ECO:0000313" key="10">
    <source>
        <dbReference type="EMBL" id="MFC6647305.1"/>
    </source>
</evidence>
<dbReference type="PROSITE" id="PS50110">
    <property type="entry name" value="RESPONSE_REGULATORY"/>
    <property type="match status" value="1"/>
</dbReference>
<evidence type="ECO:0000256" key="6">
    <source>
        <dbReference type="PROSITE-ProRule" id="PRU00169"/>
    </source>
</evidence>
<dbReference type="Pfam" id="PF00486">
    <property type="entry name" value="Trans_reg_C"/>
    <property type="match status" value="1"/>
</dbReference>
<protein>
    <submittedName>
        <fullName evidence="10">Response regulator transcription factor</fullName>
    </submittedName>
</protein>
<dbReference type="Proteomes" id="UP001596391">
    <property type="component" value="Unassembled WGS sequence"/>
</dbReference>
<feature type="modified residue" description="4-aspartylphosphate" evidence="6">
    <location>
        <position position="60"/>
    </location>
</feature>
<dbReference type="InterPro" id="IPR001789">
    <property type="entry name" value="Sig_transdc_resp-reg_receiver"/>
</dbReference>
<keyword evidence="4 7" id="KW-0238">DNA-binding</keyword>
<keyword evidence="1 6" id="KW-0597">Phosphoprotein</keyword>
<dbReference type="Gene3D" id="3.40.50.2300">
    <property type="match status" value="1"/>
</dbReference>
<accession>A0ABW1ZCW6</accession>
<evidence type="ECO:0000256" key="4">
    <source>
        <dbReference type="ARBA" id="ARBA00023125"/>
    </source>
</evidence>
<organism evidence="10 11">
    <name type="scientific">Granulicella cerasi</name>
    <dbReference type="NCBI Taxonomy" id="741063"/>
    <lineage>
        <taxon>Bacteria</taxon>
        <taxon>Pseudomonadati</taxon>
        <taxon>Acidobacteriota</taxon>
        <taxon>Terriglobia</taxon>
        <taxon>Terriglobales</taxon>
        <taxon>Acidobacteriaceae</taxon>
        <taxon>Granulicella</taxon>
    </lineage>
</organism>
<evidence type="ECO:0000256" key="5">
    <source>
        <dbReference type="ARBA" id="ARBA00023163"/>
    </source>
</evidence>
<keyword evidence="5" id="KW-0804">Transcription</keyword>
<reference evidence="11" key="1">
    <citation type="journal article" date="2019" name="Int. J. Syst. Evol. Microbiol.">
        <title>The Global Catalogue of Microorganisms (GCM) 10K type strain sequencing project: providing services to taxonomists for standard genome sequencing and annotation.</title>
        <authorList>
            <consortium name="The Broad Institute Genomics Platform"/>
            <consortium name="The Broad Institute Genome Sequencing Center for Infectious Disease"/>
            <person name="Wu L."/>
            <person name="Ma J."/>
        </authorList>
    </citation>
    <scope>NUCLEOTIDE SEQUENCE [LARGE SCALE GENOMIC DNA]</scope>
    <source>
        <strain evidence="11">CGMCC 1.16026</strain>
    </source>
</reference>
<feature type="domain" description="Response regulatory" evidence="8">
    <location>
        <begin position="9"/>
        <end position="125"/>
    </location>
</feature>
<evidence type="ECO:0000313" key="11">
    <source>
        <dbReference type="Proteomes" id="UP001596391"/>
    </source>
</evidence>
<evidence type="ECO:0000256" key="2">
    <source>
        <dbReference type="ARBA" id="ARBA00023012"/>
    </source>
</evidence>
<evidence type="ECO:0000259" key="8">
    <source>
        <dbReference type="PROSITE" id="PS50110"/>
    </source>
</evidence>
<feature type="DNA-binding region" description="OmpR/PhoB-type" evidence="7">
    <location>
        <begin position="145"/>
        <end position="244"/>
    </location>
</feature>
<dbReference type="InterPro" id="IPR039420">
    <property type="entry name" value="WalR-like"/>
</dbReference>
<dbReference type="InterPro" id="IPR011006">
    <property type="entry name" value="CheY-like_superfamily"/>
</dbReference>
<keyword evidence="2" id="KW-0902">Two-component regulatory system</keyword>
<dbReference type="SMART" id="SM00862">
    <property type="entry name" value="Trans_reg_C"/>
    <property type="match status" value="1"/>
</dbReference>
<gene>
    <name evidence="10" type="ORF">ACFQBQ_17360</name>
</gene>
<name>A0ABW1ZCW6_9BACT</name>
<dbReference type="CDD" id="cd00383">
    <property type="entry name" value="trans_reg_C"/>
    <property type="match status" value="1"/>
</dbReference>
<keyword evidence="3" id="KW-0805">Transcription regulation</keyword>
<keyword evidence="11" id="KW-1185">Reference proteome</keyword>
<dbReference type="RefSeq" id="WP_263370788.1">
    <property type="nucleotide sequence ID" value="NZ_JAGSYD010000002.1"/>
</dbReference>
<proteinExistence type="predicted"/>
<dbReference type="SMART" id="SM00448">
    <property type="entry name" value="REC"/>
    <property type="match status" value="1"/>
</dbReference>